<evidence type="ECO:0000259" key="2">
    <source>
        <dbReference type="Pfam" id="PF18962"/>
    </source>
</evidence>
<evidence type="ECO:0000313" key="4">
    <source>
        <dbReference type="Proteomes" id="UP001597548"/>
    </source>
</evidence>
<keyword evidence="4" id="KW-1185">Reference proteome</keyword>
<gene>
    <name evidence="3" type="ORF">ACFS29_17600</name>
</gene>
<evidence type="ECO:0000313" key="3">
    <source>
        <dbReference type="EMBL" id="MFD2917474.1"/>
    </source>
</evidence>
<dbReference type="InterPro" id="IPR013320">
    <property type="entry name" value="ConA-like_dom_sf"/>
</dbReference>
<dbReference type="InterPro" id="IPR026444">
    <property type="entry name" value="Secre_tail"/>
</dbReference>
<feature type="domain" description="Secretion system C-terminal sorting" evidence="2">
    <location>
        <begin position="1645"/>
        <end position="1704"/>
    </location>
</feature>
<dbReference type="Proteomes" id="UP001597548">
    <property type="component" value="Unassembled WGS sequence"/>
</dbReference>
<proteinExistence type="predicted"/>
<name>A0ABW5ZWR2_9FLAO</name>
<dbReference type="InterPro" id="IPR035992">
    <property type="entry name" value="Ricin_B-like_lectins"/>
</dbReference>
<comment type="caution">
    <text evidence="3">The sequence shown here is derived from an EMBL/GenBank/DDBJ whole genome shotgun (WGS) entry which is preliminary data.</text>
</comment>
<accession>A0ABW5ZWR2</accession>
<dbReference type="SUPFAM" id="SSF50370">
    <property type="entry name" value="Ricin B-like lectins"/>
    <property type="match status" value="1"/>
</dbReference>
<dbReference type="RefSeq" id="WP_194508846.1">
    <property type="nucleotide sequence ID" value="NZ_JADILU010000006.1"/>
</dbReference>
<dbReference type="Pfam" id="PF18962">
    <property type="entry name" value="Por_Secre_tail"/>
    <property type="match status" value="1"/>
</dbReference>
<dbReference type="SUPFAM" id="SSF49899">
    <property type="entry name" value="Concanavalin A-like lectins/glucanases"/>
    <property type="match status" value="1"/>
</dbReference>
<dbReference type="NCBIfam" id="TIGR04183">
    <property type="entry name" value="Por_Secre_tail"/>
    <property type="match status" value="1"/>
</dbReference>
<dbReference type="Gene3D" id="2.60.120.200">
    <property type="match status" value="1"/>
</dbReference>
<keyword evidence="1" id="KW-0732">Signal</keyword>
<sequence length="1705" mass="183370">MKHFYAFLVLLLIGNLGFGQVIDDDFEDGDLSGWGQGSAFHWINSSTNPITGSRSLKHNLSGTSGSSYIAYNTSALDIANQDTSWQFNLANGNWDPSGGNKFWIYLAANEFNINSNSVDGYAVGVNLTGTSDILTLWKVTNGSADGAIVTSTFNWDANDTVGIKVIRTAAGNWELLIDTDGGFDNLVSQGTGINNDYTFNNFFGLSFEFSSTRAGLLWMDDVLVESIVVSGPANPDALAANASSSTQIDLTYDDNDPGNNATGDNVVIVFNTDNNFDTPTGTPTVGNFFGDDEILVVGLGADPDPVFNHTGLTEGTTYYYRAYSYDNTEYSIGLSADAMTPCTTVNSFPFTEGFEGGALPSCWSQEYETGATDWIYTDGDSNVLSANTGSFNAQFYNTGGDQTKLISPALNLSGVSNPTLSFWHAQVDWSGDQDELRVYYKTSAGGTWTIIPGQEFTSSIGSWTQESVLLPNPSSDYYIAFDAIGNYGRGVVVDDVVVAAGVAPNDSDTEVYDPTFQLGTTTITAASSTTSGTAFDAFGFEVVDLGTADGLPTNITTMRFVPGPNNTAGWSDHIQGITVYDENLVDYTPTTTITDTEIILDFGTPISITDGTSLEFVLGFYLNTTNIVDSSVIQFQIDSASNGFAANISGSGFADPFLLGDIVSNDIIVDVYVTELVFSQQPSNTFVNAIMTPDVTVSAVDINGNIDTSYDLDIEITSTGTLTGNPVTATPVDGVATFTGLTHTAIGTALVITADDDLYPTINSNTFDIEEPPATYNGVGVFEKITSLAQLTDGYYVIVEAGDEWAMNNTHNGTYLSRASVTPVDDLITNPDVSIVWSIQTDGSGKTIYNDVTAKFVSYTGSSNNVQVVDNVSSNNQRWNFSYSSGNFIASNAAVTARDLQYNSGAPRFACYTGSQEDLLLYKFVESEDAILSAVPGELINLNYIETQGPSLDQELAVSGANLDNSDVILTLGGNNFELSLDQTTYSNTITLTNFDGTETSIFVRLKENLISNDYNDTLTISGGDADDITVTLQGTVLELFNLPYFNGLRNQVDWDEALAFDFEFNGTSFETSSEGYIKMPINSDIITAPINFSLYNFLEVEFDLTTFGGSSGQELTVFVSNNGIDYTGLDAFSVPGSYDTFTQIIDVTAFSATNGRIKFEITGGSNETRFRDLNIKFFEKYMFDGTDWSPSDPNGVATASDNIIITSGDAIISSNTSINTVTINPGASLTIDAVATLTVADNFTLESVSNSYSSLILDGTITGTVNYSRHINTTASTTGNDLISAPLTGQTFTSFVDANSNIVSNNDNSLYLFGPFEKPTNEYITYSSSETATLDPAIGYRAASTDDGNFIFTGTVNKTDKAIPIVSSGTGNTEWNLIGNPYPSYITLSEFLSQNGSVFTIERSGVYGYGGDASTGWTIWNQAFSDFNPDALIAPGQGFLVTSKSASETVNFTTGMRSSGDTDDFIEDERSSTVINISQLKLQITNSTKMFNTDFYFNDTATLGLNPGYDSGLLGSVDDFALYSHLVEENTGLALGIQTLNNTNLSTEVIIPLGVNANQGEQLTFSIAESTLASSVNVYLEDNLANTSTLLTTGDYILTPNTNLSGTGRFFLRFTEEALSTVENSFNNLNIYTSKATKEIVVNGQLAENTMCNIYDVQGRLVSTTQLNYTTLENRINISTVSTGIYIVKLQSNNLEKTQKLIIE</sequence>
<dbReference type="EMBL" id="JBHUOS010000014">
    <property type="protein sequence ID" value="MFD2917474.1"/>
    <property type="molecule type" value="Genomic_DNA"/>
</dbReference>
<protein>
    <submittedName>
        <fullName evidence="3">T9SS type A sorting domain-containing protein</fullName>
    </submittedName>
</protein>
<dbReference type="InterPro" id="IPR013783">
    <property type="entry name" value="Ig-like_fold"/>
</dbReference>
<reference evidence="4" key="1">
    <citation type="journal article" date="2019" name="Int. J. Syst. Evol. Microbiol.">
        <title>The Global Catalogue of Microorganisms (GCM) 10K type strain sequencing project: providing services to taxonomists for standard genome sequencing and annotation.</title>
        <authorList>
            <consortium name="The Broad Institute Genomics Platform"/>
            <consortium name="The Broad Institute Genome Sequencing Center for Infectious Disease"/>
            <person name="Wu L."/>
            <person name="Ma J."/>
        </authorList>
    </citation>
    <scope>NUCLEOTIDE SEQUENCE [LARGE SCALE GENOMIC DNA]</scope>
    <source>
        <strain evidence="4">KCTC 32514</strain>
    </source>
</reference>
<organism evidence="3 4">
    <name type="scientific">Psychroserpens luteus</name>
    <dbReference type="NCBI Taxonomy" id="1434066"/>
    <lineage>
        <taxon>Bacteria</taxon>
        <taxon>Pseudomonadati</taxon>
        <taxon>Bacteroidota</taxon>
        <taxon>Flavobacteriia</taxon>
        <taxon>Flavobacteriales</taxon>
        <taxon>Flavobacteriaceae</taxon>
        <taxon>Psychroserpens</taxon>
    </lineage>
</organism>
<evidence type="ECO:0000256" key="1">
    <source>
        <dbReference type="ARBA" id="ARBA00022729"/>
    </source>
</evidence>
<dbReference type="Gene3D" id="2.60.40.10">
    <property type="entry name" value="Immunoglobulins"/>
    <property type="match status" value="1"/>
</dbReference>